<evidence type="ECO:0000256" key="5">
    <source>
        <dbReference type="ARBA" id="ARBA00011895"/>
    </source>
</evidence>
<dbReference type="GO" id="GO:0016757">
    <property type="term" value="F:glycosyltransferase activity"/>
    <property type="evidence" value="ECO:0007669"/>
    <property type="project" value="UniProtKB-KW"/>
</dbReference>
<keyword evidence="18" id="KW-1185">Reference proteome</keyword>
<keyword evidence="9 15" id="KW-0479">Metal-binding</keyword>
<keyword evidence="8 15" id="KW-0808">Transferase</keyword>
<dbReference type="SUPFAM" id="SSF53271">
    <property type="entry name" value="PRTase-like"/>
    <property type="match status" value="1"/>
</dbReference>
<keyword evidence="6 15" id="KW-0963">Cytoplasm</keyword>
<dbReference type="InterPro" id="IPR029057">
    <property type="entry name" value="PRTase-like"/>
</dbReference>
<comment type="subcellular location">
    <subcellularLocation>
        <location evidence="2 15">Cytoplasm</location>
    </subcellularLocation>
</comment>
<dbReference type="PANTHER" id="PTHR43340">
    <property type="entry name" value="HYPOXANTHINE-GUANINE PHOSPHORIBOSYLTRANSFERASE"/>
    <property type="match status" value="1"/>
</dbReference>
<comment type="cofactor">
    <cofactor evidence="1 15">
        <name>Mg(2+)</name>
        <dbReference type="ChEBI" id="CHEBI:18420"/>
    </cofactor>
</comment>
<keyword evidence="11 15" id="KW-0547">Nucleotide-binding</keyword>
<sequence>MSEFDQPQLSVLFTAEQIQARIRALGAAITADYAGRSPLLVVVLKGAVPFAADLVRTIDLAVTMDFIAVSSYGASTKSSGEVRLLKDLDASLREQEVIIVEDIVDTGLTLSYLLDMFRRRGAASVRVAALLDKPERRQREVHVTYVGFTIPNEFVVGFGLDYAERYRNLPYVAILNPSL</sequence>
<comment type="catalytic activity">
    <reaction evidence="13">
        <text>GMP + diphosphate = guanine + 5-phospho-alpha-D-ribose 1-diphosphate</text>
        <dbReference type="Rhea" id="RHEA:25424"/>
        <dbReference type="ChEBI" id="CHEBI:16235"/>
        <dbReference type="ChEBI" id="CHEBI:33019"/>
        <dbReference type="ChEBI" id="CHEBI:58017"/>
        <dbReference type="ChEBI" id="CHEBI:58115"/>
        <dbReference type="EC" id="2.4.2.8"/>
    </reaction>
    <physiologicalReaction direction="right-to-left" evidence="13">
        <dbReference type="Rhea" id="RHEA:25426"/>
    </physiologicalReaction>
</comment>
<evidence type="ECO:0000256" key="1">
    <source>
        <dbReference type="ARBA" id="ARBA00001946"/>
    </source>
</evidence>
<evidence type="ECO:0000256" key="3">
    <source>
        <dbReference type="ARBA" id="ARBA00004669"/>
    </source>
</evidence>
<evidence type="ECO:0000256" key="7">
    <source>
        <dbReference type="ARBA" id="ARBA00022676"/>
    </source>
</evidence>
<name>A0ABX8B6F9_9BACT</name>
<organism evidence="17 18">
    <name type="scientific">Chloracidobacterium validum</name>
    <dbReference type="NCBI Taxonomy" id="2821543"/>
    <lineage>
        <taxon>Bacteria</taxon>
        <taxon>Pseudomonadati</taxon>
        <taxon>Acidobacteriota</taxon>
        <taxon>Terriglobia</taxon>
        <taxon>Terriglobales</taxon>
        <taxon>Acidobacteriaceae</taxon>
        <taxon>Chloracidobacterium</taxon>
    </lineage>
</organism>
<evidence type="ECO:0000256" key="14">
    <source>
        <dbReference type="ARBA" id="ARBA00049402"/>
    </source>
</evidence>
<feature type="domain" description="Phosphoribosyltransferase" evidence="16">
    <location>
        <begin position="16"/>
        <end position="162"/>
    </location>
</feature>
<evidence type="ECO:0000313" key="17">
    <source>
        <dbReference type="EMBL" id="QUW02557.1"/>
    </source>
</evidence>
<comment type="catalytic activity">
    <reaction evidence="14">
        <text>IMP + diphosphate = hypoxanthine + 5-phospho-alpha-D-ribose 1-diphosphate</text>
        <dbReference type="Rhea" id="RHEA:17973"/>
        <dbReference type="ChEBI" id="CHEBI:17368"/>
        <dbReference type="ChEBI" id="CHEBI:33019"/>
        <dbReference type="ChEBI" id="CHEBI:58017"/>
        <dbReference type="ChEBI" id="CHEBI:58053"/>
        <dbReference type="EC" id="2.4.2.8"/>
    </reaction>
    <physiologicalReaction direction="right-to-left" evidence="14">
        <dbReference type="Rhea" id="RHEA:17975"/>
    </physiologicalReaction>
</comment>
<proteinExistence type="inferred from homology"/>
<dbReference type="PANTHER" id="PTHR43340:SF1">
    <property type="entry name" value="HYPOXANTHINE PHOSPHORIBOSYLTRANSFERASE"/>
    <property type="match status" value="1"/>
</dbReference>
<dbReference type="EC" id="2.4.2.8" evidence="5 15"/>
<dbReference type="NCBIfam" id="TIGR01203">
    <property type="entry name" value="HGPRTase"/>
    <property type="match status" value="1"/>
</dbReference>
<dbReference type="CDD" id="cd06223">
    <property type="entry name" value="PRTases_typeI"/>
    <property type="match status" value="1"/>
</dbReference>
<gene>
    <name evidence="17" type="primary">hpt</name>
    <name evidence="17" type="ORF">J8C06_09425</name>
</gene>
<comment type="pathway">
    <text evidence="3 15">Purine metabolism; IMP biosynthesis via salvage pathway; IMP from hypoxanthine: step 1/1.</text>
</comment>
<evidence type="ECO:0000256" key="8">
    <source>
        <dbReference type="ARBA" id="ARBA00022679"/>
    </source>
</evidence>
<dbReference type="Pfam" id="PF00156">
    <property type="entry name" value="Pribosyltran"/>
    <property type="match status" value="1"/>
</dbReference>
<evidence type="ECO:0000256" key="4">
    <source>
        <dbReference type="ARBA" id="ARBA00008391"/>
    </source>
</evidence>
<evidence type="ECO:0000256" key="10">
    <source>
        <dbReference type="ARBA" id="ARBA00022726"/>
    </source>
</evidence>
<dbReference type="InterPro" id="IPR000836">
    <property type="entry name" value="PRTase_dom"/>
</dbReference>
<dbReference type="EMBL" id="CP072648">
    <property type="protein sequence ID" value="QUW02557.1"/>
    <property type="molecule type" value="Genomic_DNA"/>
</dbReference>
<reference evidence="17 18" key="1">
    <citation type="submission" date="2021-03" db="EMBL/GenBank/DDBJ databases">
        <title>Genomic and phenotypic characterization of Chloracidobacterium isolates provides evidence for multiple species.</title>
        <authorList>
            <person name="Saini M.K."/>
            <person name="Costas A.M.G."/>
            <person name="Tank M."/>
            <person name="Bryant D.A."/>
        </authorList>
    </citation>
    <scope>NUCLEOTIDE SEQUENCE [LARGE SCALE GENOMIC DNA]</scope>
    <source>
        <strain evidence="17 18">BV2-C</strain>
    </source>
</reference>
<evidence type="ECO:0000256" key="12">
    <source>
        <dbReference type="ARBA" id="ARBA00022842"/>
    </source>
</evidence>
<dbReference type="InterPro" id="IPR050408">
    <property type="entry name" value="HGPRT"/>
</dbReference>
<evidence type="ECO:0000259" key="16">
    <source>
        <dbReference type="Pfam" id="PF00156"/>
    </source>
</evidence>
<keyword evidence="12 15" id="KW-0460">Magnesium</keyword>
<evidence type="ECO:0000256" key="9">
    <source>
        <dbReference type="ARBA" id="ARBA00022723"/>
    </source>
</evidence>
<keyword evidence="10 15" id="KW-0660">Purine salvage</keyword>
<evidence type="ECO:0000256" key="15">
    <source>
        <dbReference type="RuleBase" id="RU364099"/>
    </source>
</evidence>
<evidence type="ECO:0000256" key="13">
    <source>
        <dbReference type="ARBA" id="ARBA00048811"/>
    </source>
</evidence>
<keyword evidence="7 15" id="KW-0328">Glycosyltransferase</keyword>
<comment type="similarity">
    <text evidence="4 15">Belongs to the purine/pyrimidine phosphoribosyltransferase family.</text>
</comment>
<dbReference type="Gene3D" id="3.40.50.2020">
    <property type="match status" value="1"/>
</dbReference>
<evidence type="ECO:0000313" key="18">
    <source>
        <dbReference type="Proteomes" id="UP000676506"/>
    </source>
</evidence>
<protein>
    <recommendedName>
        <fullName evidence="5 15">Hypoxanthine phosphoribosyltransferase</fullName>
        <ecNumber evidence="5 15">2.4.2.8</ecNumber>
    </recommendedName>
</protein>
<dbReference type="RefSeq" id="WP_211428447.1">
    <property type="nucleotide sequence ID" value="NZ_CP072648.1"/>
</dbReference>
<accession>A0ABX8B6F9</accession>
<evidence type="ECO:0000256" key="11">
    <source>
        <dbReference type="ARBA" id="ARBA00022741"/>
    </source>
</evidence>
<evidence type="ECO:0000256" key="6">
    <source>
        <dbReference type="ARBA" id="ARBA00022490"/>
    </source>
</evidence>
<dbReference type="Proteomes" id="UP000676506">
    <property type="component" value="Chromosome 1"/>
</dbReference>
<evidence type="ECO:0000256" key="2">
    <source>
        <dbReference type="ARBA" id="ARBA00004496"/>
    </source>
</evidence>
<dbReference type="InterPro" id="IPR005904">
    <property type="entry name" value="Hxn_phspho_trans"/>
</dbReference>